<dbReference type="EMBL" id="VOSL01000055">
    <property type="protein sequence ID" value="TXD34359.1"/>
    <property type="molecule type" value="Genomic_DNA"/>
</dbReference>
<dbReference type="AlphaFoldDB" id="A0A5C6X6K4"/>
<protein>
    <recommendedName>
        <fullName evidence="4">Lipoprotein</fullName>
    </recommendedName>
</protein>
<gene>
    <name evidence="2" type="ORF">FRC96_14270</name>
</gene>
<comment type="caution">
    <text evidence="2">The sequence shown here is derived from an EMBL/GenBank/DDBJ whole genome shotgun (WGS) entry which is preliminary data.</text>
</comment>
<proteinExistence type="predicted"/>
<accession>A0A5C6X6K4</accession>
<feature type="signal peptide" evidence="1">
    <location>
        <begin position="1"/>
        <end position="21"/>
    </location>
</feature>
<keyword evidence="1" id="KW-0732">Signal</keyword>
<dbReference type="PROSITE" id="PS51257">
    <property type="entry name" value="PROKAR_LIPOPROTEIN"/>
    <property type="match status" value="1"/>
</dbReference>
<evidence type="ECO:0000256" key="1">
    <source>
        <dbReference type="SAM" id="SignalP"/>
    </source>
</evidence>
<feature type="chain" id="PRO_5022962660" description="Lipoprotein" evidence="1">
    <location>
        <begin position="22"/>
        <end position="241"/>
    </location>
</feature>
<evidence type="ECO:0000313" key="2">
    <source>
        <dbReference type="EMBL" id="TXD34359.1"/>
    </source>
</evidence>
<dbReference type="Proteomes" id="UP000321046">
    <property type="component" value="Unassembled WGS sequence"/>
</dbReference>
<evidence type="ECO:0000313" key="3">
    <source>
        <dbReference type="Proteomes" id="UP000321046"/>
    </source>
</evidence>
<sequence>MMKTPMKVLSASALLALSLSGCVEQDATLQLKGGVLATTGEGEVACVLPSDYESVVVFSSNGFIAGQEFAEFGQPLVGDEYVPGSQNAFNLGVAFLNRLPDSRNVGATGGGGSGGFEGLYLDQNAITVTGARVNVPSDLNSFAGVGSVDFPEARRDFSALVESGGGSVVMTVPLIAGSSEYDVLEEFVASSGASQITFVFTMQLVGETLAGNEVTSNIYQYPVTICPSCDAGTTGVCVVAE</sequence>
<dbReference type="RefSeq" id="WP_230470272.1">
    <property type="nucleotide sequence ID" value="NZ_VOSL01000055.1"/>
</dbReference>
<reference evidence="2 3" key="1">
    <citation type="submission" date="2019-08" db="EMBL/GenBank/DDBJ databases">
        <title>Bradymonadales sp. TMQ2.</title>
        <authorList>
            <person name="Liang Q."/>
        </authorList>
    </citation>
    <scope>NUCLEOTIDE SEQUENCE [LARGE SCALE GENOMIC DNA]</scope>
    <source>
        <strain evidence="2 3">TMQ2</strain>
    </source>
</reference>
<name>A0A5C6X6K4_9DELT</name>
<organism evidence="2 3">
    <name type="scientific">Lujinxingia vulgaris</name>
    <dbReference type="NCBI Taxonomy" id="2600176"/>
    <lineage>
        <taxon>Bacteria</taxon>
        <taxon>Deltaproteobacteria</taxon>
        <taxon>Bradymonadales</taxon>
        <taxon>Lujinxingiaceae</taxon>
        <taxon>Lujinxingia</taxon>
    </lineage>
</organism>
<evidence type="ECO:0008006" key="4">
    <source>
        <dbReference type="Google" id="ProtNLM"/>
    </source>
</evidence>